<dbReference type="InterPro" id="IPR011065">
    <property type="entry name" value="Kunitz_inhibitor_STI-like_sf"/>
</dbReference>
<dbReference type="InterPro" id="IPR002160">
    <property type="entry name" value="Prot_inh_Kunz-lg"/>
</dbReference>
<evidence type="ECO:0000256" key="3">
    <source>
        <dbReference type="ARBA" id="ARBA00023157"/>
    </source>
</evidence>
<dbReference type="PROSITE" id="PS00283">
    <property type="entry name" value="SOYBEAN_KUNITZ"/>
    <property type="match status" value="1"/>
</dbReference>
<evidence type="ECO:0000313" key="5">
    <source>
        <dbReference type="Proteomes" id="UP000694853"/>
    </source>
</evidence>
<organism evidence="5 6">
    <name type="scientific">Abrus precatorius</name>
    <name type="common">Indian licorice</name>
    <name type="synonym">Glycine abrus</name>
    <dbReference type="NCBI Taxonomy" id="3816"/>
    <lineage>
        <taxon>Eukaryota</taxon>
        <taxon>Viridiplantae</taxon>
        <taxon>Streptophyta</taxon>
        <taxon>Embryophyta</taxon>
        <taxon>Tracheophyta</taxon>
        <taxon>Spermatophyta</taxon>
        <taxon>Magnoliopsida</taxon>
        <taxon>eudicotyledons</taxon>
        <taxon>Gunneridae</taxon>
        <taxon>Pentapetalae</taxon>
        <taxon>rosids</taxon>
        <taxon>fabids</taxon>
        <taxon>Fabales</taxon>
        <taxon>Fabaceae</taxon>
        <taxon>Papilionoideae</taxon>
        <taxon>50 kb inversion clade</taxon>
        <taxon>NPAAA clade</taxon>
        <taxon>indigoferoid/millettioid clade</taxon>
        <taxon>Abreae</taxon>
        <taxon>Abrus</taxon>
    </lineage>
</organism>
<gene>
    <name evidence="6" type="primary">LOC113866697</name>
</gene>
<name>A0A8B8LPG8_ABRPR</name>
<dbReference type="Proteomes" id="UP000694853">
    <property type="component" value="Unplaced"/>
</dbReference>
<dbReference type="SUPFAM" id="SSF50386">
    <property type="entry name" value="STI-like"/>
    <property type="match status" value="1"/>
</dbReference>
<keyword evidence="3" id="KW-1015">Disulfide bond</keyword>
<dbReference type="SMART" id="SM00452">
    <property type="entry name" value="STI"/>
    <property type="match status" value="1"/>
</dbReference>
<keyword evidence="1" id="KW-0646">Protease inhibitor</keyword>
<evidence type="ECO:0000256" key="4">
    <source>
        <dbReference type="SAM" id="SignalP"/>
    </source>
</evidence>
<dbReference type="GeneID" id="113866697"/>
<dbReference type="CDD" id="cd23377">
    <property type="entry name" value="beta-trefoil_STI_MP4-like"/>
    <property type="match status" value="1"/>
</dbReference>
<dbReference type="AlphaFoldDB" id="A0A8B8LPG8"/>
<keyword evidence="5" id="KW-1185">Reference proteome</keyword>
<dbReference type="PANTHER" id="PTHR33107">
    <property type="entry name" value="KUNITZ TRYPSIN INHIBITOR 2"/>
    <property type="match status" value="1"/>
</dbReference>
<feature type="signal peptide" evidence="4">
    <location>
        <begin position="1"/>
        <end position="26"/>
    </location>
</feature>
<reference evidence="6" key="2">
    <citation type="submission" date="2025-08" db="UniProtKB">
        <authorList>
            <consortium name="RefSeq"/>
        </authorList>
    </citation>
    <scope>IDENTIFICATION</scope>
    <source>
        <tissue evidence="6">Young leaves</tissue>
    </source>
</reference>
<protein>
    <submittedName>
        <fullName evidence="6">Kunitz-type trypsin inhibitor-like 2 protein</fullName>
    </submittedName>
</protein>
<dbReference type="KEGG" id="aprc:113866697"/>
<dbReference type="PRINTS" id="PR00291">
    <property type="entry name" value="KUNITZINHBTR"/>
</dbReference>
<dbReference type="OrthoDB" id="1872570at2759"/>
<evidence type="ECO:0000256" key="1">
    <source>
        <dbReference type="ARBA" id="ARBA00022690"/>
    </source>
</evidence>
<evidence type="ECO:0000256" key="2">
    <source>
        <dbReference type="ARBA" id="ARBA00022900"/>
    </source>
</evidence>
<dbReference type="GO" id="GO:0004867">
    <property type="term" value="F:serine-type endopeptidase inhibitor activity"/>
    <property type="evidence" value="ECO:0007669"/>
    <property type="project" value="UniProtKB-KW"/>
</dbReference>
<accession>A0A8B8LPG8</accession>
<reference evidence="5" key="1">
    <citation type="journal article" date="2019" name="Toxins">
        <title>Detection of Abrin-Like and Prepropulchellin-Like Toxin Genes and Transcripts Using Whole Genome Sequencing and Full-Length Transcript Sequencing of Abrus precatorius.</title>
        <authorList>
            <person name="Hovde B.T."/>
            <person name="Daligault H.E."/>
            <person name="Hanschen E.R."/>
            <person name="Kunde Y.A."/>
            <person name="Johnson M.B."/>
            <person name="Starkenburg S.R."/>
            <person name="Johnson S.L."/>
        </authorList>
    </citation>
    <scope>NUCLEOTIDE SEQUENCE [LARGE SCALE GENOMIC DNA]</scope>
</reference>
<dbReference type="Gene3D" id="2.80.10.50">
    <property type="match status" value="1"/>
</dbReference>
<proteinExistence type="predicted"/>
<sequence>MKPTPLPTLSLLILFAFLSNLPLGFSNDAEQVVDINGNPIFPGGKYYILPAIFGPPGGGVRLGRTGNSHCPVTVLQEFSEVERGLPVKFTIPGISPGIIFTGTRLEIEFTKTPDCAEFSKWVVFVDKEIQKAYVGIGGPEQHPGQQTIDGKFHIEKYGFGYKLVFCIRDSDTCFDIGTYDAHKGERGRRLNLTEHEPFQIVFVDASHFDAVVKSVA</sequence>
<feature type="chain" id="PRO_5034365509" evidence="4">
    <location>
        <begin position="27"/>
        <end position="216"/>
    </location>
</feature>
<dbReference type="PANTHER" id="PTHR33107:SF21">
    <property type="entry name" value="KUNITZ FAMILY TRYPSIN AND PROTEASE INHIBITOR PROTEIN"/>
    <property type="match status" value="1"/>
</dbReference>
<dbReference type="Pfam" id="PF00197">
    <property type="entry name" value="Kunitz_legume"/>
    <property type="match status" value="1"/>
</dbReference>
<keyword evidence="2" id="KW-0722">Serine protease inhibitor</keyword>
<keyword evidence="4" id="KW-0732">Signal</keyword>
<dbReference type="RefSeq" id="XP_027357308.1">
    <property type="nucleotide sequence ID" value="XM_027501507.1"/>
</dbReference>
<evidence type="ECO:0000313" key="6">
    <source>
        <dbReference type="RefSeq" id="XP_027357308.1"/>
    </source>
</evidence>